<dbReference type="InterPro" id="IPR001810">
    <property type="entry name" value="F-box_dom"/>
</dbReference>
<feature type="domain" description="F-box" evidence="1">
    <location>
        <begin position="11"/>
        <end position="50"/>
    </location>
</feature>
<comment type="caution">
    <text evidence="2">The sequence shown here is derived from an EMBL/GenBank/DDBJ whole genome shotgun (WGS) entry which is preliminary data.</text>
</comment>
<dbReference type="SUPFAM" id="SSF117281">
    <property type="entry name" value="Kelch motif"/>
    <property type="match status" value="1"/>
</dbReference>
<keyword evidence="2" id="KW-0418">Kinase</keyword>
<dbReference type="Proteomes" id="UP001140949">
    <property type="component" value="Unassembled WGS sequence"/>
</dbReference>
<proteinExistence type="predicted"/>
<dbReference type="Gene3D" id="2.120.10.80">
    <property type="entry name" value="Kelch-type beta propeller"/>
    <property type="match status" value="1"/>
</dbReference>
<keyword evidence="2" id="KW-0675">Receptor</keyword>
<dbReference type="EMBL" id="JANAVB010028196">
    <property type="protein sequence ID" value="KAJ6816533.1"/>
    <property type="molecule type" value="Genomic_DNA"/>
</dbReference>
<dbReference type="CDD" id="cd22152">
    <property type="entry name" value="F-box_AtAFR-like"/>
    <property type="match status" value="1"/>
</dbReference>
<dbReference type="InterPro" id="IPR036047">
    <property type="entry name" value="F-box-like_dom_sf"/>
</dbReference>
<protein>
    <submittedName>
        <fullName evidence="2">LRR receptor-like serine/threonine-protein kinase</fullName>
    </submittedName>
</protein>
<keyword evidence="3" id="KW-1185">Reference proteome</keyword>
<dbReference type="Pfam" id="PF01344">
    <property type="entry name" value="Kelch_1"/>
    <property type="match status" value="1"/>
</dbReference>
<evidence type="ECO:0000313" key="3">
    <source>
        <dbReference type="Proteomes" id="UP001140949"/>
    </source>
</evidence>
<dbReference type="InterPro" id="IPR044595">
    <property type="entry name" value="KMD1-4"/>
</dbReference>
<dbReference type="Gene3D" id="1.20.1280.50">
    <property type="match status" value="1"/>
</dbReference>
<name>A0AAX6FJU7_IRIPA</name>
<dbReference type="SUPFAM" id="SSF81383">
    <property type="entry name" value="F-box domain"/>
    <property type="match status" value="1"/>
</dbReference>
<dbReference type="GO" id="GO:0080037">
    <property type="term" value="P:negative regulation of cytokinin-activated signaling pathway"/>
    <property type="evidence" value="ECO:0007669"/>
    <property type="project" value="InterPro"/>
</dbReference>
<dbReference type="InterPro" id="IPR015915">
    <property type="entry name" value="Kelch-typ_b-propeller"/>
</dbReference>
<dbReference type="PANTHER" id="PTHR46407">
    <property type="entry name" value="OS02G0208700 PROTEIN"/>
    <property type="match status" value="1"/>
</dbReference>
<dbReference type="SMART" id="SM00612">
    <property type="entry name" value="Kelch"/>
    <property type="match status" value="2"/>
</dbReference>
<dbReference type="GO" id="GO:2000762">
    <property type="term" value="P:regulation of phenylpropanoid metabolic process"/>
    <property type="evidence" value="ECO:0007669"/>
    <property type="project" value="InterPro"/>
</dbReference>
<dbReference type="InterPro" id="IPR006652">
    <property type="entry name" value="Kelch_1"/>
</dbReference>
<reference evidence="2" key="2">
    <citation type="submission" date="2023-04" db="EMBL/GenBank/DDBJ databases">
        <authorList>
            <person name="Bruccoleri R.E."/>
            <person name="Oakeley E.J."/>
            <person name="Faust A.-M."/>
            <person name="Dessus-Babus S."/>
            <person name="Altorfer M."/>
            <person name="Burckhardt D."/>
            <person name="Oertli M."/>
            <person name="Naumann U."/>
            <person name="Petersen F."/>
            <person name="Wong J."/>
        </authorList>
    </citation>
    <scope>NUCLEOTIDE SEQUENCE</scope>
    <source>
        <strain evidence="2">GSM-AAB239-AS_SAM_17_03QT</strain>
        <tissue evidence="2">Leaf</tissue>
    </source>
</reference>
<accession>A0AAX6FJU7</accession>
<keyword evidence="2" id="KW-0808">Transferase</keyword>
<dbReference type="AlphaFoldDB" id="A0AAX6FJU7"/>
<evidence type="ECO:0000259" key="1">
    <source>
        <dbReference type="Pfam" id="PF00646"/>
    </source>
</evidence>
<evidence type="ECO:0000313" key="2">
    <source>
        <dbReference type="EMBL" id="KAJ6816533.1"/>
    </source>
</evidence>
<dbReference type="GO" id="GO:0016301">
    <property type="term" value="F:kinase activity"/>
    <property type="evidence" value="ECO:0007669"/>
    <property type="project" value="UniProtKB-KW"/>
</dbReference>
<dbReference type="PANTHER" id="PTHR46407:SF3">
    <property type="entry name" value="OS02G0208700 PROTEIN"/>
    <property type="match status" value="1"/>
</dbReference>
<organism evidence="2 3">
    <name type="scientific">Iris pallida</name>
    <name type="common">Sweet iris</name>
    <dbReference type="NCBI Taxonomy" id="29817"/>
    <lineage>
        <taxon>Eukaryota</taxon>
        <taxon>Viridiplantae</taxon>
        <taxon>Streptophyta</taxon>
        <taxon>Embryophyta</taxon>
        <taxon>Tracheophyta</taxon>
        <taxon>Spermatophyta</taxon>
        <taxon>Magnoliopsida</taxon>
        <taxon>Liliopsida</taxon>
        <taxon>Asparagales</taxon>
        <taxon>Iridaceae</taxon>
        <taxon>Iridoideae</taxon>
        <taxon>Irideae</taxon>
        <taxon>Iris</taxon>
    </lineage>
</organism>
<gene>
    <name evidence="2" type="ORF">M6B38_414525</name>
</gene>
<reference evidence="2" key="1">
    <citation type="journal article" date="2023" name="GigaByte">
        <title>Genome assembly of the bearded iris, Iris pallida Lam.</title>
        <authorList>
            <person name="Bruccoleri R.E."/>
            <person name="Oakeley E.J."/>
            <person name="Faust A.M.E."/>
            <person name="Altorfer M."/>
            <person name="Dessus-Babus S."/>
            <person name="Burckhardt D."/>
            <person name="Oertli M."/>
            <person name="Naumann U."/>
            <person name="Petersen F."/>
            <person name="Wong J."/>
        </authorList>
    </citation>
    <scope>NUCLEOTIDE SEQUENCE</scope>
    <source>
        <strain evidence="2">GSM-AAB239-AS_SAM_17_03QT</strain>
    </source>
</reference>
<dbReference type="Pfam" id="PF00646">
    <property type="entry name" value="F-box"/>
    <property type="match status" value="1"/>
</dbReference>
<sequence>MEQEQQVLLIPGLPDDMARECLTRVPFAHFAAAASVCKQWKREIDSPSFHSMRSSNGHARSILALVQAQAQPDDVERSKAATFSPSKYRLVIFDPSSDTWQSLPPIPGLPHGLPLFCRIVAVGRQLLVVGGWDPATWAATDGVHVYDFVSAAWRRGAPVPGQRRSFFACAGGPAGWVAVAGGHGDGKIALRSALAYDVAGDRWVPLPDMARERDECGGFFAGGRFYAAGGYCTEMQGSFSSSAEAFDFDSWEWGPVEEDYADSDGFVSRKPAALPEDVRAVSQLVALPGGGGGGGGLTMVIGSAKDGGAQVCYLRREGDDKWTEMRAPAEYSGHIQSACCLSI</sequence>